<dbReference type="AlphaFoldDB" id="A0A7W9KPS6"/>
<dbReference type="PROSITE" id="PS51155">
    <property type="entry name" value="CHIT_BIND_RR_2"/>
    <property type="match status" value="1"/>
</dbReference>
<evidence type="ECO:0000256" key="7">
    <source>
        <dbReference type="ARBA" id="ARBA00022638"/>
    </source>
</evidence>
<dbReference type="InterPro" id="IPR036366">
    <property type="entry name" value="PGBDSf"/>
</dbReference>
<dbReference type="PANTHER" id="PTHR34135:SF2">
    <property type="entry name" value="LYSOZYME"/>
    <property type="match status" value="1"/>
</dbReference>
<evidence type="ECO:0000256" key="4">
    <source>
        <dbReference type="ARBA" id="ARBA00012732"/>
    </source>
</evidence>
<evidence type="ECO:0000259" key="12">
    <source>
        <dbReference type="Pfam" id="PF01471"/>
    </source>
</evidence>
<evidence type="ECO:0000256" key="3">
    <source>
        <dbReference type="ARBA" id="ARBA00010646"/>
    </source>
</evidence>
<keyword evidence="8" id="KW-0378">Hydrolase</keyword>
<dbReference type="SUPFAM" id="SSF47090">
    <property type="entry name" value="PGBD-like"/>
    <property type="match status" value="2"/>
</dbReference>
<dbReference type="PANTHER" id="PTHR34135">
    <property type="entry name" value="LYSOZYME"/>
    <property type="match status" value="1"/>
</dbReference>
<evidence type="ECO:0000256" key="6">
    <source>
        <dbReference type="ARBA" id="ARBA00022529"/>
    </source>
</evidence>
<accession>A0A7W9KPS6</accession>
<dbReference type="GO" id="GO:0016998">
    <property type="term" value="P:cell wall macromolecule catabolic process"/>
    <property type="evidence" value="ECO:0007669"/>
    <property type="project" value="InterPro"/>
</dbReference>
<evidence type="ECO:0000256" key="1">
    <source>
        <dbReference type="ARBA" id="ARBA00000632"/>
    </source>
</evidence>
<dbReference type="InterPro" id="IPR018077">
    <property type="entry name" value="Glyco_hydro_fam25_subgr"/>
</dbReference>
<dbReference type="InterPro" id="IPR017853">
    <property type="entry name" value="GH"/>
</dbReference>
<dbReference type="Pfam" id="PF01471">
    <property type="entry name" value="PG_binding_1"/>
    <property type="match status" value="2"/>
</dbReference>
<keyword evidence="5" id="KW-0964">Secreted</keyword>
<dbReference type="CDD" id="cd06412">
    <property type="entry name" value="GH25_CH-type"/>
    <property type="match status" value="1"/>
</dbReference>
<evidence type="ECO:0000256" key="2">
    <source>
        <dbReference type="ARBA" id="ARBA00004613"/>
    </source>
</evidence>
<evidence type="ECO:0000313" key="13">
    <source>
        <dbReference type="EMBL" id="MBB5896193.1"/>
    </source>
</evidence>
<evidence type="ECO:0000313" key="14">
    <source>
        <dbReference type="Proteomes" id="UP000585638"/>
    </source>
</evidence>
<evidence type="ECO:0000256" key="8">
    <source>
        <dbReference type="ARBA" id="ARBA00022801"/>
    </source>
</evidence>
<evidence type="ECO:0000256" key="5">
    <source>
        <dbReference type="ARBA" id="ARBA00022525"/>
    </source>
</evidence>
<keyword evidence="9" id="KW-1015">Disulfide bond</keyword>
<name>A0A7W9KPS6_9PSEU</name>
<keyword evidence="10" id="KW-0326">Glycosidase</keyword>
<proteinExistence type="inferred from homology"/>
<dbReference type="Pfam" id="PF01183">
    <property type="entry name" value="Glyco_hydro_25"/>
    <property type="match status" value="1"/>
</dbReference>
<dbReference type="InterPro" id="IPR002053">
    <property type="entry name" value="Glyco_hydro_25"/>
</dbReference>
<dbReference type="GO" id="GO:0009253">
    <property type="term" value="P:peptidoglycan catabolic process"/>
    <property type="evidence" value="ECO:0007669"/>
    <property type="project" value="InterPro"/>
</dbReference>
<dbReference type="EC" id="3.2.1.17" evidence="4"/>
<dbReference type="InterPro" id="IPR000618">
    <property type="entry name" value="Insect_cuticle"/>
</dbReference>
<dbReference type="GO" id="GO:0005576">
    <property type="term" value="C:extracellular region"/>
    <property type="evidence" value="ECO:0007669"/>
    <property type="project" value="UniProtKB-SubCell"/>
</dbReference>
<keyword evidence="14" id="KW-1185">Reference proteome</keyword>
<dbReference type="InterPro" id="IPR036365">
    <property type="entry name" value="PGBD-like_sf"/>
</dbReference>
<dbReference type="Gene3D" id="1.10.101.10">
    <property type="entry name" value="PGBD-like superfamily/PGBD"/>
    <property type="match status" value="2"/>
</dbReference>
<comment type="similarity">
    <text evidence="3">Belongs to the glycosyl hydrolase 25 family.</text>
</comment>
<feature type="domain" description="Peptidoglycan binding-like" evidence="12">
    <location>
        <begin position="264"/>
        <end position="319"/>
    </location>
</feature>
<keyword evidence="7" id="KW-0081">Bacteriolytic enzyme</keyword>
<dbReference type="EMBL" id="JACHIR010000001">
    <property type="protein sequence ID" value="MBB5896193.1"/>
    <property type="molecule type" value="Genomic_DNA"/>
</dbReference>
<dbReference type="SMART" id="SM00641">
    <property type="entry name" value="Glyco_25"/>
    <property type="match status" value="1"/>
</dbReference>
<evidence type="ECO:0000256" key="10">
    <source>
        <dbReference type="ARBA" id="ARBA00023295"/>
    </source>
</evidence>
<keyword evidence="6" id="KW-0929">Antimicrobial</keyword>
<reference evidence="13 14" key="1">
    <citation type="submission" date="2020-08" db="EMBL/GenBank/DDBJ databases">
        <title>Sequencing the genomes of 1000 actinobacteria strains.</title>
        <authorList>
            <person name="Klenk H.-P."/>
        </authorList>
    </citation>
    <scope>NUCLEOTIDE SEQUENCE [LARGE SCALE GENOMIC DNA]</scope>
    <source>
        <strain evidence="13 14">DSM 43851</strain>
    </source>
</reference>
<dbReference type="SUPFAM" id="SSF51445">
    <property type="entry name" value="(Trans)glycosidases"/>
    <property type="match status" value="1"/>
</dbReference>
<organism evidence="13 14">
    <name type="scientific">Kutzneria kofuensis</name>
    <dbReference type="NCBI Taxonomy" id="103725"/>
    <lineage>
        <taxon>Bacteria</taxon>
        <taxon>Bacillati</taxon>
        <taxon>Actinomycetota</taxon>
        <taxon>Actinomycetes</taxon>
        <taxon>Pseudonocardiales</taxon>
        <taxon>Pseudonocardiaceae</taxon>
        <taxon>Kutzneria</taxon>
    </lineage>
</organism>
<dbReference type="Proteomes" id="UP000585638">
    <property type="component" value="Unassembled WGS sequence"/>
</dbReference>
<sequence length="385" mass="39665">MFTVTAAIPAAAASGPDLDHAGSGLAARTAQPVTPAAIGSVRGLDVSGYQGAVDWASVAAAGASFAYVKATESTNYVSSYFGQQYNGAAGAGLIRGAYHFAHPDASSGATQADYFVDHGGGWRADGKTLPGALDIEYNPHGDTCYGLSAGAMVSWISAFSSRYRARAGRAPVIYSTTDWWHKCTGDYAGFGATNPLWIANYSGTPLPLPAGWASDTIWQYADSGPFPGDQNTFNGTRDDLRTFALGDYTPPPVRAWPIVQQGDSGTRVTTVQDLLDARGATLTADGDFGPATLAAVKAFQSAHGLTADGIVGPNTWQALVVTVQSGDSGPAVRAAQTELVAHGAAVTVDGQFTDATRAAVVAFQTSSQLTADGVVGPDTWQALVS</sequence>
<dbReference type="GO" id="GO:0016052">
    <property type="term" value="P:carbohydrate catabolic process"/>
    <property type="evidence" value="ECO:0007669"/>
    <property type="project" value="TreeGrafter"/>
</dbReference>
<dbReference type="PROSITE" id="PS51904">
    <property type="entry name" value="GLYCOSYL_HYDROL_F25_2"/>
    <property type="match status" value="1"/>
</dbReference>
<dbReference type="GO" id="GO:0003796">
    <property type="term" value="F:lysozyme activity"/>
    <property type="evidence" value="ECO:0007669"/>
    <property type="project" value="UniProtKB-EC"/>
</dbReference>
<comment type="catalytic activity">
    <reaction evidence="1">
        <text>Hydrolysis of (1-&gt;4)-beta-linkages between N-acetylmuramic acid and N-acetyl-D-glucosamine residues in a peptidoglycan and between N-acetyl-D-glucosamine residues in chitodextrins.</text>
        <dbReference type="EC" id="3.2.1.17"/>
    </reaction>
</comment>
<dbReference type="FunFam" id="3.20.20.80:FF:000060">
    <property type="entry name" value="Lysozyme M1"/>
    <property type="match status" value="1"/>
</dbReference>
<comment type="caution">
    <text evidence="13">The sequence shown here is derived from an EMBL/GenBank/DDBJ whole genome shotgun (WGS) entry which is preliminary data.</text>
</comment>
<dbReference type="Gene3D" id="3.20.20.80">
    <property type="entry name" value="Glycosidases"/>
    <property type="match status" value="1"/>
</dbReference>
<dbReference type="GO" id="GO:0031640">
    <property type="term" value="P:killing of cells of another organism"/>
    <property type="evidence" value="ECO:0007669"/>
    <property type="project" value="UniProtKB-KW"/>
</dbReference>
<dbReference type="InterPro" id="IPR002477">
    <property type="entry name" value="Peptidoglycan-bd-like"/>
</dbReference>
<comment type="function">
    <text evidence="11">This enzyme has both lysozyme (acetylmuramidase) and diacetylmuramidase activities.</text>
</comment>
<feature type="domain" description="Peptidoglycan binding-like" evidence="12">
    <location>
        <begin position="328"/>
        <end position="383"/>
    </location>
</feature>
<protein>
    <recommendedName>
        <fullName evidence="4">lysozyme</fullName>
        <ecNumber evidence="4">3.2.1.17</ecNumber>
    </recommendedName>
</protein>
<evidence type="ECO:0000256" key="9">
    <source>
        <dbReference type="ARBA" id="ARBA00023157"/>
    </source>
</evidence>
<dbReference type="RefSeq" id="WP_221338247.1">
    <property type="nucleotide sequence ID" value="NZ_BAAAWY010000023.1"/>
</dbReference>
<dbReference type="GO" id="GO:0042742">
    <property type="term" value="P:defense response to bacterium"/>
    <property type="evidence" value="ECO:0007669"/>
    <property type="project" value="UniProtKB-KW"/>
</dbReference>
<evidence type="ECO:0000256" key="11">
    <source>
        <dbReference type="ARBA" id="ARBA00055588"/>
    </source>
</evidence>
<gene>
    <name evidence="13" type="ORF">BJ998_007389</name>
</gene>
<comment type="subcellular location">
    <subcellularLocation>
        <location evidence="2">Secreted</location>
    </subcellularLocation>
</comment>